<proteinExistence type="predicted"/>
<protein>
    <submittedName>
        <fullName evidence="2">Uncharacterized protein</fullName>
    </submittedName>
</protein>
<feature type="compositionally biased region" description="Low complexity" evidence="1">
    <location>
        <begin position="36"/>
        <end position="49"/>
    </location>
</feature>
<dbReference type="AlphaFoldDB" id="A0ABD3JGP9"/>
<gene>
    <name evidence="2" type="ORF">ACJRO7_035318</name>
</gene>
<evidence type="ECO:0000313" key="3">
    <source>
        <dbReference type="Proteomes" id="UP001634007"/>
    </source>
</evidence>
<dbReference type="Proteomes" id="UP001634007">
    <property type="component" value="Unassembled WGS sequence"/>
</dbReference>
<sequence>MLLSNFGRSGKGMQIVGERKVSGSPKMSREGRETARSGAAAGATAIGSAQENRRRSGGYASPTVDREEMERRGAYLGSRKEGDAALERRLRALVSRCGVKWGKGKGRR</sequence>
<keyword evidence="3" id="KW-1185">Reference proteome</keyword>
<feature type="compositionally biased region" description="Basic and acidic residues" evidence="1">
    <location>
        <begin position="64"/>
        <end position="82"/>
    </location>
</feature>
<evidence type="ECO:0000313" key="2">
    <source>
        <dbReference type="EMBL" id="KAL3723120.1"/>
    </source>
</evidence>
<feature type="region of interest" description="Disordered" evidence="1">
    <location>
        <begin position="1"/>
        <end position="82"/>
    </location>
</feature>
<accession>A0ABD3JGP9</accession>
<reference evidence="2 3" key="1">
    <citation type="submission" date="2024-11" db="EMBL/GenBank/DDBJ databases">
        <title>Chromosome-level genome assembly of Eucalyptus globulus Labill. provides insights into its genome evolution.</title>
        <authorList>
            <person name="Li X."/>
        </authorList>
    </citation>
    <scope>NUCLEOTIDE SEQUENCE [LARGE SCALE GENOMIC DNA]</scope>
    <source>
        <strain evidence="2">CL2024</strain>
        <tissue evidence="2">Fresh tender leaves</tissue>
    </source>
</reference>
<name>A0ABD3JGP9_EUCGL</name>
<comment type="caution">
    <text evidence="2">The sequence shown here is derived from an EMBL/GenBank/DDBJ whole genome shotgun (WGS) entry which is preliminary data.</text>
</comment>
<organism evidence="2 3">
    <name type="scientific">Eucalyptus globulus</name>
    <name type="common">Tasmanian blue gum</name>
    <dbReference type="NCBI Taxonomy" id="34317"/>
    <lineage>
        <taxon>Eukaryota</taxon>
        <taxon>Viridiplantae</taxon>
        <taxon>Streptophyta</taxon>
        <taxon>Embryophyta</taxon>
        <taxon>Tracheophyta</taxon>
        <taxon>Spermatophyta</taxon>
        <taxon>Magnoliopsida</taxon>
        <taxon>eudicotyledons</taxon>
        <taxon>Gunneridae</taxon>
        <taxon>Pentapetalae</taxon>
        <taxon>rosids</taxon>
        <taxon>malvids</taxon>
        <taxon>Myrtales</taxon>
        <taxon>Myrtaceae</taxon>
        <taxon>Myrtoideae</taxon>
        <taxon>Eucalypteae</taxon>
        <taxon>Eucalyptus</taxon>
    </lineage>
</organism>
<dbReference type="EMBL" id="JBJKBG010000009">
    <property type="protein sequence ID" value="KAL3723120.1"/>
    <property type="molecule type" value="Genomic_DNA"/>
</dbReference>
<feature type="compositionally biased region" description="Basic and acidic residues" evidence="1">
    <location>
        <begin position="17"/>
        <end position="35"/>
    </location>
</feature>
<evidence type="ECO:0000256" key="1">
    <source>
        <dbReference type="SAM" id="MobiDB-lite"/>
    </source>
</evidence>